<name>A0A0K6HU44_9HYPH</name>
<dbReference type="Pfam" id="PF00672">
    <property type="entry name" value="HAMP"/>
    <property type="match status" value="1"/>
</dbReference>
<dbReference type="Gene3D" id="3.30.70.270">
    <property type="match status" value="1"/>
</dbReference>
<dbReference type="SMART" id="SM00052">
    <property type="entry name" value="EAL"/>
    <property type="match status" value="1"/>
</dbReference>
<feature type="transmembrane region" description="Helical" evidence="1">
    <location>
        <begin position="178"/>
        <end position="200"/>
    </location>
</feature>
<accession>A0A0K6HU44</accession>
<evidence type="ECO:0000259" key="4">
    <source>
        <dbReference type="PROSITE" id="PS50887"/>
    </source>
</evidence>
<dbReference type="SUPFAM" id="SSF141868">
    <property type="entry name" value="EAL domain-like"/>
    <property type="match status" value="1"/>
</dbReference>
<dbReference type="PANTHER" id="PTHR44757:SF2">
    <property type="entry name" value="BIOFILM ARCHITECTURE MAINTENANCE PROTEIN MBAA"/>
    <property type="match status" value="1"/>
</dbReference>
<keyword evidence="1" id="KW-0812">Transmembrane</keyword>
<evidence type="ECO:0000313" key="6">
    <source>
        <dbReference type="Proteomes" id="UP000183900"/>
    </source>
</evidence>
<dbReference type="SMART" id="SM00267">
    <property type="entry name" value="GGDEF"/>
    <property type="match status" value="1"/>
</dbReference>
<organism evidence="5 6">
    <name type="scientific">Pannonibacter indicus</name>
    <dbReference type="NCBI Taxonomy" id="466044"/>
    <lineage>
        <taxon>Bacteria</taxon>
        <taxon>Pseudomonadati</taxon>
        <taxon>Pseudomonadota</taxon>
        <taxon>Alphaproteobacteria</taxon>
        <taxon>Hyphomicrobiales</taxon>
        <taxon>Stappiaceae</taxon>
        <taxon>Pannonibacter</taxon>
    </lineage>
</organism>
<evidence type="ECO:0000259" key="2">
    <source>
        <dbReference type="PROSITE" id="PS50883"/>
    </source>
</evidence>
<feature type="domain" description="EAL" evidence="2">
    <location>
        <begin position="449"/>
        <end position="702"/>
    </location>
</feature>
<evidence type="ECO:0000313" key="5">
    <source>
        <dbReference type="EMBL" id="CUA94542.1"/>
    </source>
</evidence>
<dbReference type="Pfam" id="PF00990">
    <property type="entry name" value="GGDEF"/>
    <property type="match status" value="1"/>
</dbReference>
<dbReference type="GO" id="GO:0007165">
    <property type="term" value="P:signal transduction"/>
    <property type="evidence" value="ECO:0007669"/>
    <property type="project" value="InterPro"/>
</dbReference>
<dbReference type="CDD" id="cd01948">
    <property type="entry name" value="EAL"/>
    <property type="match status" value="1"/>
</dbReference>
<feature type="domain" description="GGDEF" evidence="4">
    <location>
        <begin position="290"/>
        <end position="439"/>
    </location>
</feature>
<dbReference type="GO" id="GO:0016020">
    <property type="term" value="C:membrane"/>
    <property type="evidence" value="ECO:0007669"/>
    <property type="project" value="InterPro"/>
</dbReference>
<dbReference type="Gene3D" id="3.20.20.450">
    <property type="entry name" value="EAL domain"/>
    <property type="match status" value="1"/>
</dbReference>
<proteinExistence type="predicted"/>
<dbReference type="EMBL" id="CYHE01000003">
    <property type="protein sequence ID" value="CUA94542.1"/>
    <property type="molecule type" value="Genomic_DNA"/>
</dbReference>
<feature type="domain" description="HAMP" evidence="3">
    <location>
        <begin position="202"/>
        <end position="254"/>
    </location>
</feature>
<dbReference type="InterPro" id="IPR052155">
    <property type="entry name" value="Biofilm_reg_signaling"/>
</dbReference>
<keyword evidence="1" id="KW-1133">Transmembrane helix</keyword>
<dbReference type="InterPro" id="IPR001633">
    <property type="entry name" value="EAL_dom"/>
</dbReference>
<dbReference type="InterPro" id="IPR003660">
    <property type="entry name" value="HAMP_dom"/>
</dbReference>
<dbReference type="PROSITE" id="PS50887">
    <property type="entry name" value="GGDEF"/>
    <property type="match status" value="1"/>
</dbReference>
<dbReference type="NCBIfam" id="TIGR00254">
    <property type="entry name" value="GGDEF"/>
    <property type="match status" value="1"/>
</dbReference>
<evidence type="ECO:0000256" key="1">
    <source>
        <dbReference type="SAM" id="Phobius"/>
    </source>
</evidence>
<dbReference type="CDD" id="cd06225">
    <property type="entry name" value="HAMP"/>
    <property type="match status" value="1"/>
</dbReference>
<dbReference type="PROSITE" id="PS50885">
    <property type="entry name" value="HAMP"/>
    <property type="match status" value="1"/>
</dbReference>
<dbReference type="PROSITE" id="PS51257">
    <property type="entry name" value="PROKAR_LIPOPROTEIN"/>
    <property type="match status" value="1"/>
</dbReference>
<dbReference type="AlphaFoldDB" id="A0A0K6HU44"/>
<reference evidence="6" key="1">
    <citation type="submission" date="2015-08" db="EMBL/GenBank/DDBJ databases">
        <authorList>
            <person name="Varghese N."/>
        </authorList>
    </citation>
    <scope>NUCLEOTIDE SEQUENCE [LARGE SCALE GENOMIC DNA]</scope>
    <source>
        <strain evidence="6">DSM 23407</strain>
    </source>
</reference>
<evidence type="ECO:0000259" key="3">
    <source>
        <dbReference type="PROSITE" id="PS50885"/>
    </source>
</evidence>
<dbReference type="PROSITE" id="PS50883">
    <property type="entry name" value="EAL"/>
    <property type="match status" value="1"/>
</dbReference>
<protein>
    <submittedName>
        <fullName evidence="5">Diguanylate cyclase/phosphodiesterase</fullName>
    </submittedName>
</protein>
<dbReference type="InterPro" id="IPR043128">
    <property type="entry name" value="Rev_trsase/Diguanyl_cyclase"/>
</dbReference>
<sequence length="731" mass="79961">MALALGKAWKRRTGQRFGLRMRFTLFVVLLFACLTAITLVTASVLDYQDEQTKSVAHVHSIGATVSRLAVPQLANHHYLILSQELESIAASGLVQQAYVWDPRRTILVDSDPKTGIFDQQEVNPLLLAAYSAEEDQTLVETGRISVAMPVWSADGSTVAGAVLVSAERTAITSQLHSIWLRNAIVSVCLLAVAVPVLLHFGNGFLKPIKRLTSIAHQVSAGEFDVKFPVERTDEIGVLARAYRDMVSEISSNMEQINKLAFTDSVTGLPNREAFRQHFARYMRQADGSPRPLTVMFIDLDRFKRINDSYGHDCGDILLREVASRFEKVLQTFGRSETGFTAGYGMQIRYLARLGGDEFALIYPAGEDRRDEILALAAEILKAVEEPCDINGLQLSIGASIGIANFPSNGRDFSAILKNADIAMYAAKNTGGSSSFTFGQIAADVKAQERLALEAELPMALAAGQITVFFQPKVSAATGEITGAEALARWIHPERGLLTPAAFIAIAEETGLILRLGDRVLELACRQGREWLDQGRGLSLAVNVSMRQLEWPEFPSRVLEILDRTGFPPSLLELEVTESAAMADPERVRSATERLRMAGIRFAIDDFGTGYSSLAHLQRMHFDTFKIDRSFVAGLGEDKSNRAIVQTILAMAQSLDYDVVAEGVETEFQLDFLRLSGCKTVQGFLLGKPMAAETFIKWRAAHEGEGCEDLPALASSSTVPMENAGGTDIHAA</sequence>
<dbReference type="Pfam" id="PF00563">
    <property type="entry name" value="EAL"/>
    <property type="match status" value="1"/>
</dbReference>
<dbReference type="InterPro" id="IPR029787">
    <property type="entry name" value="Nucleotide_cyclase"/>
</dbReference>
<dbReference type="CDD" id="cd01949">
    <property type="entry name" value="GGDEF"/>
    <property type="match status" value="1"/>
</dbReference>
<gene>
    <name evidence="5" type="ORF">Ga0061067_103215</name>
</gene>
<dbReference type="SUPFAM" id="SSF55073">
    <property type="entry name" value="Nucleotide cyclase"/>
    <property type="match status" value="1"/>
</dbReference>
<keyword evidence="6" id="KW-1185">Reference proteome</keyword>
<dbReference type="SUPFAM" id="SSF158472">
    <property type="entry name" value="HAMP domain-like"/>
    <property type="match status" value="1"/>
</dbReference>
<dbReference type="PANTHER" id="PTHR44757">
    <property type="entry name" value="DIGUANYLATE CYCLASE DGCP"/>
    <property type="match status" value="1"/>
</dbReference>
<dbReference type="SMART" id="SM00304">
    <property type="entry name" value="HAMP"/>
    <property type="match status" value="1"/>
</dbReference>
<dbReference type="FunFam" id="3.20.20.450:FF:000001">
    <property type="entry name" value="Cyclic di-GMP phosphodiesterase yahA"/>
    <property type="match status" value="1"/>
</dbReference>
<keyword evidence="1" id="KW-0472">Membrane</keyword>
<dbReference type="InterPro" id="IPR035919">
    <property type="entry name" value="EAL_sf"/>
</dbReference>
<dbReference type="InterPro" id="IPR000160">
    <property type="entry name" value="GGDEF_dom"/>
</dbReference>
<dbReference type="Proteomes" id="UP000183900">
    <property type="component" value="Unassembled WGS sequence"/>
</dbReference>
<dbReference type="Gene3D" id="6.10.340.10">
    <property type="match status" value="1"/>
</dbReference>